<dbReference type="SMART" id="SM00909">
    <property type="entry name" value="Germane"/>
    <property type="match status" value="1"/>
</dbReference>
<dbReference type="Pfam" id="PF10646">
    <property type="entry name" value="Germane"/>
    <property type="match status" value="1"/>
</dbReference>
<dbReference type="EMBL" id="JACHIO010000009">
    <property type="protein sequence ID" value="MBB5064118.1"/>
    <property type="molecule type" value="Genomic_DNA"/>
</dbReference>
<dbReference type="AlphaFoldDB" id="A0A7W7ZQA6"/>
<dbReference type="Proteomes" id="UP000584867">
    <property type="component" value="Unassembled WGS sequence"/>
</dbReference>
<feature type="domain" description="GerMN" evidence="1">
    <location>
        <begin position="83"/>
        <end position="201"/>
    </location>
</feature>
<gene>
    <name evidence="2" type="ORF">HDF15_002469</name>
</gene>
<evidence type="ECO:0000313" key="3">
    <source>
        <dbReference type="Proteomes" id="UP000584867"/>
    </source>
</evidence>
<sequence>MISRHQRIVFWSLVGCILAMGALLFGERQHARDRIVALADATPLDAPYSTTESVTLDLANDADGSITATTRPIALPGEVTARARALLEHLIAEYSLPGSTHPLQSGAAVDDVFLLPLPLVGHSANTSALIASTDPNALQPQTPGGELAVINLRSTFVNAHPSGVEVESLTLLSIIGTLHTNLPQIEQIRFLVDGQPRETLAGHADLLRTYPSRDTTVQAQPTTEP</sequence>
<organism evidence="2 3">
    <name type="scientific">Granulicella mallensis</name>
    <dbReference type="NCBI Taxonomy" id="940614"/>
    <lineage>
        <taxon>Bacteria</taxon>
        <taxon>Pseudomonadati</taxon>
        <taxon>Acidobacteriota</taxon>
        <taxon>Terriglobia</taxon>
        <taxon>Terriglobales</taxon>
        <taxon>Acidobacteriaceae</taxon>
        <taxon>Granulicella</taxon>
    </lineage>
</organism>
<dbReference type="InterPro" id="IPR019606">
    <property type="entry name" value="GerMN"/>
</dbReference>
<proteinExistence type="predicted"/>
<evidence type="ECO:0000259" key="1">
    <source>
        <dbReference type="SMART" id="SM00909"/>
    </source>
</evidence>
<dbReference type="RefSeq" id="WP_184255758.1">
    <property type="nucleotide sequence ID" value="NZ_JACHIO010000009.1"/>
</dbReference>
<name>A0A7W7ZQA6_9BACT</name>
<protein>
    <recommendedName>
        <fullName evidence="1">GerMN domain-containing protein</fullName>
    </recommendedName>
</protein>
<evidence type="ECO:0000313" key="2">
    <source>
        <dbReference type="EMBL" id="MBB5064118.1"/>
    </source>
</evidence>
<accession>A0A7W7ZQA6</accession>
<reference evidence="2 3" key="1">
    <citation type="submission" date="2020-08" db="EMBL/GenBank/DDBJ databases">
        <title>Genomic Encyclopedia of Type Strains, Phase IV (KMG-V): Genome sequencing to study the core and pangenomes of soil and plant-associated prokaryotes.</title>
        <authorList>
            <person name="Whitman W."/>
        </authorList>
    </citation>
    <scope>NUCLEOTIDE SEQUENCE [LARGE SCALE GENOMIC DNA]</scope>
    <source>
        <strain evidence="2 3">X5P3</strain>
    </source>
</reference>
<comment type="caution">
    <text evidence="2">The sequence shown here is derived from an EMBL/GenBank/DDBJ whole genome shotgun (WGS) entry which is preliminary data.</text>
</comment>